<evidence type="ECO:0000313" key="2">
    <source>
        <dbReference type="EMBL" id="MRD49571.1"/>
    </source>
</evidence>
<sequence>MEPADGAKRVSTVRGARTRGDAVSYENLLDAFEVQQFIQRTAALLNAEKLSEWLEQFHSDGLYEITAYSTELGKELAWWKQELPLLQKTISEVPRHVRDPAKRLHVLGPPLVSVTGDAARGQTAFSVFRTLPTGETSLFVVGRYLDELVRVGSGWRFSVHRVQLETRVLDAFTHLPL</sequence>
<dbReference type="InterPro" id="IPR032710">
    <property type="entry name" value="NTF2-like_dom_sf"/>
</dbReference>
<gene>
    <name evidence="2" type="ORF">GHT07_20035</name>
</gene>
<accession>A0A844BGJ0</accession>
<dbReference type="EMBL" id="WJBU01000027">
    <property type="protein sequence ID" value="MRD49571.1"/>
    <property type="molecule type" value="Genomic_DNA"/>
</dbReference>
<proteinExistence type="predicted"/>
<dbReference type="Pfam" id="PF13577">
    <property type="entry name" value="SnoaL_4"/>
    <property type="match status" value="1"/>
</dbReference>
<dbReference type="Gene3D" id="3.10.450.50">
    <property type="match status" value="1"/>
</dbReference>
<organism evidence="2 3">
    <name type="scientific">Caenimonas koreensis DSM 17982</name>
    <dbReference type="NCBI Taxonomy" id="1121255"/>
    <lineage>
        <taxon>Bacteria</taxon>
        <taxon>Pseudomonadati</taxon>
        <taxon>Pseudomonadota</taxon>
        <taxon>Betaproteobacteria</taxon>
        <taxon>Burkholderiales</taxon>
        <taxon>Comamonadaceae</taxon>
        <taxon>Caenimonas</taxon>
    </lineage>
</organism>
<protein>
    <recommendedName>
        <fullName evidence="1">SnoaL-like domain-containing protein</fullName>
    </recommendedName>
</protein>
<evidence type="ECO:0000313" key="3">
    <source>
        <dbReference type="Proteomes" id="UP000487350"/>
    </source>
</evidence>
<dbReference type="AlphaFoldDB" id="A0A844BGJ0"/>
<comment type="caution">
    <text evidence="2">The sequence shown here is derived from an EMBL/GenBank/DDBJ whole genome shotgun (WGS) entry which is preliminary data.</text>
</comment>
<keyword evidence="3" id="KW-1185">Reference proteome</keyword>
<dbReference type="InterPro" id="IPR037401">
    <property type="entry name" value="SnoaL-like"/>
</dbReference>
<name>A0A844BGJ0_9BURK</name>
<dbReference type="Proteomes" id="UP000487350">
    <property type="component" value="Unassembled WGS sequence"/>
</dbReference>
<feature type="domain" description="SnoaL-like" evidence="1">
    <location>
        <begin position="28"/>
        <end position="158"/>
    </location>
</feature>
<evidence type="ECO:0000259" key="1">
    <source>
        <dbReference type="Pfam" id="PF13577"/>
    </source>
</evidence>
<reference evidence="2 3" key="1">
    <citation type="submission" date="2019-11" db="EMBL/GenBank/DDBJ databases">
        <title>Caenimonas koreensis gen. nov., sp. nov., isolated from activated sludge.</title>
        <authorList>
            <person name="Seung H.R."/>
        </authorList>
    </citation>
    <scope>NUCLEOTIDE SEQUENCE [LARGE SCALE GENOMIC DNA]</scope>
    <source>
        <strain evidence="2 3">EMB320</strain>
    </source>
</reference>
<dbReference type="SUPFAM" id="SSF54427">
    <property type="entry name" value="NTF2-like"/>
    <property type="match status" value="1"/>
</dbReference>